<reference evidence="4 5" key="1">
    <citation type="submission" date="2006-02" db="EMBL/GenBank/DDBJ databases">
        <authorList>
            <person name="Waterbury J."/>
            <person name="Ferriera S."/>
            <person name="Johnson J."/>
            <person name="Kravitz S."/>
            <person name="Halpern A."/>
            <person name="Remington K."/>
            <person name="Beeson K."/>
            <person name="Tran B."/>
            <person name="Rogers Y.-H."/>
            <person name="Friedman R."/>
            <person name="Venter J.C."/>
        </authorList>
    </citation>
    <scope>NUCLEOTIDE SEQUENCE [LARGE SCALE GENOMIC DNA]</scope>
    <source>
        <strain evidence="4 5">Nb-231</strain>
    </source>
</reference>
<dbReference type="InterPro" id="IPR050445">
    <property type="entry name" value="Bact_polysacc_biosynth/exp"/>
</dbReference>
<dbReference type="AlphaFoldDB" id="A4BSK6"/>
<dbReference type="Proteomes" id="UP000003374">
    <property type="component" value="Unassembled WGS sequence"/>
</dbReference>
<accession>A4BSK6</accession>
<keyword evidence="3" id="KW-0472">Membrane</keyword>
<dbReference type="GO" id="GO:0004713">
    <property type="term" value="F:protein tyrosine kinase activity"/>
    <property type="evidence" value="ECO:0007669"/>
    <property type="project" value="TreeGrafter"/>
</dbReference>
<keyword evidence="3" id="KW-0812">Transmembrane</keyword>
<dbReference type="Gene3D" id="1.20.1600.10">
    <property type="entry name" value="Outer membrane efflux proteins (OEP)"/>
    <property type="match status" value="1"/>
</dbReference>
<dbReference type="eggNOG" id="COG3206">
    <property type="taxonomic scope" value="Bacteria"/>
</dbReference>
<dbReference type="STRING" id="314278.NB231_08465"/>
<feature type="transmembrane region" description="Helical" evidence="3">
    <location>
        <begin position="494"/>
        <end position="517"/>
    </location>
</feature>
<name>A4BSK6_9GAMM</name>
<feature type="transmembrane region" description="Helical" evidence="3">
    <location>
        <begin position="432"/>
        <end position="453"/>
    </location>
</feature>
<dbReference type="PANTHER" id="PTHR32309">
    <property type="entry name" value="TYROSINE-PROTEIN KINASE"/>
    <property type="match status" value="1"/>
</dbReference>
<keyword evidence="1" id="KW-0175">Coiled coil</keyword>
<gene>
    <name evidence="4" type="ORF">NB231_08465</name>
</gene>
<evidence type="ECO:0000256" key="3">
    <source>
        <dbReference type="SAM" id="Phobius"/>
    </source>
</evidence>
<feature type="transmembrane region" description="Helical" evidence="3">
    <location>
        <begin position="20"/>
        <end position="38"/>
    </location>
</feature>
<sequence length="518" mass="57758">MDQIFAQIMEYIRATWRYRWYSLAAAWIVAVLGWAWVYELPDQFEASARVYVDTQSLLAPLLKDLAVRPQVAQQLDMMTRTLFSRPNLEEVARRADLDLSAKTPAALEKVINGLSADIKLTSAGRSNLYSLSYQSPKPQLAQKVVQAALNMFVESSLGSTRKDLSTSRQFIDQQVSVYRQKLHEMEDRIAKFKREHSGMIPGQNESDYYGQLQQAHEQLQQAKLELEEAVRRRDSYEGRLQGTEPVLLGTPIPDTGMGGSSPTELDSRIATLVQNLDQLRLRYTAQHPDVVATERVLAELKAQRRREPRRRNAPSGSVNGGSVGNEDSYLQQLQFALAEAESEVASLQARVNEYQQRYEKLKAAVDTIPAVQVQYKALTRDYNVVQGNYQKLLESRQKATLSGDIESNTKTVDFRVVDPPHVPSTPAGPNRALLSSGVFLAALGVGVGAAFLFGQLRPMIMSRQTLERVSDRPFLGAISLSETPQMLRARRVGLTAYALASGTLLVAFGSLTTFYLIG</sequence>
<dbReference type="HOGENOM" id="CLU_009912_5_1_6"/>
<evidence type="ECO:0000256" key="2">
    <source>
        <dbReference type="SAM" id="MobiDB-lite"/>
    </source>
</evidence>
<protein>
    <submittedName>
        <fullName evidence="4">Polysaccharide chain length determinant protein</fullName>
    </submittedName>
</protein>
<dbReference type="InterPro" id="IPR014345">
    <property type="entry name" value="XrtA_polysacc_chain"/>
</dbReference>
<feature type="coiled-coil region" evidence="1">
    <location>
        <begin position="175"/>
        <end position="239"/>
    </location>
</feature>
<keyword evidence="5" id="KW-1185">Reference proteome</keyword>
<dbReference type="GO" id="GO:0005886">
    <property type="term" value="C:plasma membrane"/>
    <property type="evidence" value="ECO:0007669"/>
    <property type="project" value="TreeGrafter"/>
</dbReference>
<dbReference type="EMBL" id="AAOF01000010">
    <property type="protein sequence ID" value="EAR21276.1"/>
    <property type="molecule type" value="Genomic_DNA"/>
</dbReference>
<feature type="region of interest" description="Disordered" evidence="2">
    <location>
        <begin position="244"/>
        <end position="263"/>
    </location>
</feature>
<evidence type="ECO:0000313" key="5">
    <source>
        <dbReference type="Proteomes" id="UP000003374"/>
    </source>
</evidence>
<organism evidence="4 5">
    <name type="scientific">Nitrococcus mobilis Nb-231</name>
    <dbReference type="NCBI Taxonomy" id="314278"/>
    <lineage>
        <taxon>Bacteria</taxon>
        <taxon>Pseudomonadati</taxon>
        <taxon>Pseudomonadota</taxon>
        <taxon>Gammaproteobacteria</taxon>
        <taxon>Chromatiales</taxon>
        <taxon>Ectothiorhodospiraceae</taxon>
        <taxon>Nitrococcus</taxon>
    </lineage>
</organism>
<evidence type="ECO:0000256" key="1">
    <source>
        <dbReference type="SAM" id="Coils"/>
    </source>
</evidence>
<dbReference type="PANTHER" id="PTHR32309:SF13">
    <property type="entry name" value="FERRIC ENTEROBACTIN TRANSPORT PROTEIN FEPE"/>
    <property type="match status" value="1"/>
</dbReference>
<feature type="coiled-coil region" evidence="1">
    <location>
        <begin position="330"/>
        <end position="364"/>
    </location>
</feature>
<feature type="region of interest" description="Disordered" evidence="2">
    <location>
        <begin position="302"/>
        <end position="325"/>
    </location>
</feature>
<dbReference type="OrthoDB" id="9795292at2"/>
<dbReference type="NCBIfam" id="TIGR03007">
    <property type="entry name" value="pepcterm_ChnLen"/>
    <property type="match status" value="1"/>
</dbReference>
<dbReference type="RefSeq" id="WP_005001467.1">
    <property type="nucleotide sequence ID" value="NZ_CH672427.1"/>
</dbReference>
<proteinExistence type="predicted"/>
<comment type="caution">
    <text evidence="4">The sequence shown here is derived from an EMBL/GenBank/DDBJ whole genome shotgun (WGS) entry which is preliminary data.</text>
</comment>
<feature type="compositionally biased region" description="Basic residues" evidence="2">
    <location>
        <begin position="303"/>
        <end position="312"/>
    </location>
</feature>
<evidence type="ECO:0000313" key="4">
    <source>
        <dbReference type="EMBL" id="EAR21276.1"/>
    </source>
</evidence>
<keyword evidence="3" id="KW-1133">Transmembrane helix</keyword>